<dbReference type="PROSITE" id="PS01031">
    <property type="entry name" value="SHSP"/>
    <property type="match status" value="1"/>
</dbReference>
<comment type="similarity">
    <text evidence="1 2">Belongs to the small heat shock protein (HSP20) family.</text>
</comment>
<comment type="caution">
    <text evidence="4">The sequence shown here is derived from an EMBL/GenBank/DDBJ whole genome shotgun (WGS) entry which is preliminary data.</text>
</comment>
<evidence type="ECO:0000313" key="5">
    <source>
        <dbReference type="Proteomes" id="UP000614469"/>
    </source>
</evidence>
<dbReference type="Pfam" id="PF00011">
    <property type="entry name" value="HSP20"/>
    <property type="match status" value="1"/>
</dbReference>
<proteinExistence type="inferred from homology"/>
<dbReference type="CDD" id="cd06464">
    <property type="entry name" value="ACD_sHsps-like"/>
    <property type="match status" value="1"/>
</dbReference>
<dbReference type="Gene3D" id="2.60.40.790">
    <property type="match status" value="1"/>
</dbReference>
<dbReference type="InterPro" id="IPR008978">
    <property type="entry name" value="HSP20-like_chaperone"/>
</dbReference>
<gene>
    <name evidence="4" type="ORF">H8E29_11580</name>
</gene>
<accession>A0A8J6NMD2</accession>
<evidence type="ECO:0000256" key="2">
    <source>
        <dbReference type="RuleBase" id="RU003616"/>
    </source>
</evidence>
<dbReference type="InterPro" id="IPR031107">
    <property type="entry name" value="Small_HSP"/>
</dbReference>
<dbReference type="PANTHER" id="PTHR11527">
    <property type="entry name" value="HEAT-SHOCK PROTEIN 20 FAMILY MEMBER"/>
    <property type="match status" value="1"/>
</dbReference>
<sequence length="138" mass="15701">MPPIIRKIVKPPKTKADRHAVRQAIGWQVQVHSNLWSPPTDLYETKDNYIVRVEISGMREADFTVSVEGSFLVISGNRSDVQERRAYHQMEIRSGKFNSAISLPGPIDFEKTTAEYEDGFFVVTLPKLKPSKIAIQEE</sequence>
<feature type="domain" description="SHSP" evidence="3">
    <location>
        <begin position="31"/>
        <end position="138"/>
    </location>
</feature>
<name>A0A8J6NMD2_9CHLR</name>
<evidence type="ECO:0000259" key="3">
    <source>
        <dbReference type="PROSITE" id="PS01031"/>
    </source>
</evidence>
<dbReference type="InterPro" id="IPR002068">
    <property type="entry name" value="A-crystallin/Hsp20_dom"/>
</dbReference>
<evidence type="ECO:0000256" key="1">
    <source>
        <dbReference type="PROSITE-ProRule" id="PRU00285"/>
    </source>
</evidence>
<dbReference type="Proteomes" id="UP000614469">
    <property type="component" value="Unassembled WGS sequence"/>
</dbReference>
<protein>
    <submittedName>
        <fullName evidence="4">Hsp20/alpha crystallin family protein</fullName>
    </submittedName>
</protein>
<organism evidence="4 5">
    <name type="scientific">Candidatus Desulfolinea nitratireducens</name>
    <dbReference type="NCBI Taxonomy" id="2841698"/>
    <lineage>
        <taxon>Bacteria</taxon>
        <taxon>Bacillati</taxon>
        <taxon>Chloroflexota</taxon>
        <taxon>Anaerolineae</taxon>
        <taxon>Anaerolineales</taxon>
        <taxon>Anaerolineales incertae sedis</taxon>
        <taxon>Candidatus Desulfolinea</taxon>
    </lineage>
</organism>
<reference evidence="4 5" key="1">
    <citation type="submission" date="2020-08" db="EMBL/GenBank/DDBJ databases">
        <title>Bridging the membrane lipid divide: bacteria of the FCB group superphylum have the potential to synthesize archaeal ether lipids.</title>
        <authorList>
            <person name="Villanueva L."/>
            <person name="Von Meijenfeldt F.A.B."/>
            <person name="Westbye A.B."/>
            <person name="Yadav S."/>
            <person name="Hopmans E.C."/>
            <person name="Dutilh B.E."/>
            <person name="Sinninghe Damste J.S."/>
        </authorList>
    </citation>
    <scope>NUCLEOTIDE SEQUENCE [LARGE SCALE GENOMIC DNA]</scope>
    <source>
        <strain evidence="4">NIOZ-UU36</strain>
    </source>
</reference>
<dbReference type="EMBL" id="JACNJN010000128">
    <property type="protein sequence ID" value="MBC8335899.1"/>
    <property type="molecule type" value="Genomic_DNA"/>
</dbReference>
<dbReference type="SUPFAM" id="SSF49764">
    <property type="entry name" value="HSP20-like chaperones"/>
    <property type="match status" value="1"/>
</dbReference>
<dbReference type="AlphaFoldDB" id="A0A8J6NMD2"/>
<evidence type="ECO:0000313" key="4">
    <source>
        <dbReference type="EMBL" id="MBC8335899.1"/>
    </source>
</evidence>